<sequence length="123" mass="14292">MSIFCLITYLMKRGTQRFAGQLATRSGPSGRKVQNELNLIRPPGRIEFSGHVINNNNNSKWVKYFERFCSNKFDLKIDQQLQQFVVNPTYLPMLLLIWSRNCTLRDRITAVINCTPFYDTGVL</sequence>
<dbReference type="Proteomes" id="UP001152747">
    <property type="component" value="Unassembled WGS sequence"/>
</dbReference>
<evidence type="ECO:0000313" key="1">
    <source>
        <dbReference type="EMBL" id="CAI5437851.1"/>
    </source>
</evidence>
<proteinExistence type="predicted"/>
<dbReference type="AlphaFoldDB" id="A0A9P1I407"/>
<evidence type="ECO:0000313" key="2">
    <source>
        <dbReference type="Proteomes" id="UP001152747"/>
    </source>
</evidence>
<reference evidence="1" key="1">
    <citation type="submission" date="2022-11" db="EMBL/GenBank/DDBJ databases">
        <authorList>
            <person name="Kikuchi T."/>
        </authorList>
    </citation>
    <scope>NUCLEOTIDE SEQUENCE</scope>
    <source>
        <strain evidence="1">PS1010</strain>
    </source>
</reference>
<comment type="caution">
    <text evidence="1">The sequence shown here is derived from an EMBL/GenBank/DDBJ whole genome shotgun (WGS) entry which is preliminary data.</text>
</comment>
<organism evidence="1 2">
    <name type="scientific">Caenorhabditis angaria</name>
    <dbReference type="NCBI Taxonomy" id="860376"/>
    <lineage>
        <taxon>Eukaryota</taxon>
        <taxon>Metazoa</taxon>
        <taxon>Ecdysozoa</taxon>
        <taxon>Nematoda</taxon>
        <taxon>Chromadorea</taxon>
        <taxon>Rhabditida</taxon>
        <taxon>Rhabditina</taxon>
        <taxon>Rhabditomorpha</taxon>
        <taxon>Rhabditoidea</taxon>
        <taxon>Rhabditidae</taxon>
        <taxon>Peloderinae</taxon>
        <taxon>Caenorhabditis</taxon>
    </lineage>
</organism>
<keyword evidence="2" id="KW-1185">Reference proteome</keyword>
<name>A0A9P1I407_9PELO</name>
<dbReference type="EMBL" id="CANHGI010000001">
    <property type="protein sequence ID" value="CAI5437851.1"/>
    <property type="molecule type" value="Genomic_DNA"/>
</dbReference>
<gene>
    <name evidence="1" type="ORF">CAMP_LOCUS488</name>
</gene>
<protein>
    <submittedName>
        <fullName evidence="1">Uncharacterized protein</fullName>
    </submittedName>
</protein>
<accession>A0A9P1I407</accession>